<reference evidence="9" key="1">
    <citation type="submission" date="2025-08" db="UniProtKB">
        <authorList>
            <consortium name="Ensembl"/>
        </authorList>
    </citation>
    <scope>IDENTIFICATION</scope>
</reference>
<dbReference type="OMA" id="PAYECRS"/>
<dbReference type="PROSITE" id="PS50102">
    <property type="entry name" value="RRM"/>
    <property type="match status" value="1"/>
</dbReference>
<dbReference type="InterPro" id="IPR042525">
    <property type="entry name" value="Rad52_Rad59_Rad22_sf"/>
</dbReference>
<evidence type="ECO:0000256" key="3">
    <source>
        <dbReference type="ARBA" id="ARBA00022490"/>
    </source>
</evidence>
<dbReference type="InterPro" id="IPR000504">
    <property type="entry name" value="RRM_dom"/>
</dbReference>
<reference evidence="9" key="2">
    <citation type="submission" date="2025-09" db="UniProtKB">
        <authorList>
            <consortium name="Ensembl"/>
        </authorList>
    </citation>
    <scope>IDENTIFICATION</scope>
</reference>
<dbReference type="KEGG" id="pcoq:105819083"/>
<organism evidence="9 10">
    <name type="scientific">Propithecus coquereli</name>
    <name type="common">Coquerel's sifaka</name>
    <name type="synonym">Propithecus verreauxi coquereli</name>
    <dbReference type="NCBI Taxonomy" id="379532"/>
    <lineage>
        <taxon>Eukaryota</taxon>
        <taxon>Metazoa</taxon>
        <taxon>Chordata</taxon>
        <taxon>Craniata</taxon>
        <taxon>Vertebrata</taxon>
        <taxon>Euteleostomi</taxon>
        <taxon>Mammalia</taxon>
        <taxon>Eutheria</taxon>
        <taxon>Euarchontoglires</taxon>
        <taxon>Primates</taxon>
        <taxon>Strepsirrhini</taxon>
        <taxon>Lemuriformes</taxon>
        <taxon>Indriidae</taxon>
        <taxon>Propithecus</taxon>
    </lineage>
</organism>
<sequence>MAELVPFAVPAKSDKTLLVWELSSGPTAEALHNSLFTEFSRFGLLYSVRVFPNAAVARPGFYAIIKFYSAKDAHRAQKGCDRKQLFQKSPVKVRLGTRHRAVQHQALALNSFQCQELANYYFGFNGWSKRIVELQELSDLKERENEDIVAPLQKQSLKFFCALEVLLPSYECRSTGVGVAEEPVHQLEEGPLSFLMKRKTAQKLAIQKALADAFQKLLIVVLESGKIAVAYKPGEEIVDVRNEEELHDLIQVNCVSWKQSCQGEEEYLSDFSLEEDEFRLPKLD</sequence>
<proteinExistence type="predicted"/>
<dbReference type="PANTHER" id="PTHR31164:SF1">
    <property type="entry name" value="RAD52 MOTIF-CONTAINING PROTEIN 1"/>
    <property type="match status" value="1"/>
</dbReference>
<dbReference type="GO" id="GO:0005829">
    <property type="term" value="C:cytosol"/>
    <property type="evidence" value="ECO:0007669"/>
    <property type="project" value="Ensembl"/>
</dbReference>
<dbReference type="InterPro" id="IPR057652">
    <property type="entry name" value="DSRM_RDM1"/>
</dbReference>
<dbReference type="AlphaFoldDB" id="A0A2K6FFR3"/>
<dbReference type="PANTHER" id="PTHR31164">
    <property type="entry name" value="RAD52 MOTIF-CONTAINING PROTEIN 1"/>
    <property type="match status" value="1"/>
</dbReference>
<dbReference type="Pfam" id="PF00076">
    <property type="entry name" value="RRM_1"/>
    <property type="match status" value="1"/>
</dbReference>
<dbReference type="GO" id="GO:0003723">
    <property type="term" value="F:RNA binding"/>
    <property type="evidence" value="ECO:0007669"/>
    <property type="project" value="UniProtKB-UniRule"/>
</dbReference>
<dbReference type="CDD" id="cd12364">
    <property type="entry name" value="RRM_RDM1"/>
    <property type="match status" value="1"/>
</dbReference>
<dbReference type="Gene3D" id="3.30.390.80">
    <property type="entry name" value="DNA repair protein Rad52/59/22"/>
    <property type="match status" value="1"/>
</dbReference>
<evidence type="ECO:0000256" key="2">
    <source>
        <dbReference type="ARBA" id="ARBA00004604"/>
    </source>
</evidence>
<dbReference type="InterPro" id="IPR035979">
    <property type="entry name" value="RBD_domain_sf"/>
</dbReference>
<dbReference type="GeneTree" id="ENSGT00390000018397"/>
<evidence type="ECO:0000256" key="4">
    <source>
        <dbReference type="ARBA" id="ARBA00022884"/>
    </source>
</evidence>
<dbReference type="CTD" id="201299"/>
<feature type="domain" description="RRM" evidence="8">
    <location>
        <begin position="15"/>
        <end position="98"/>
    </location>
</feature>
<accession>A0A2K6FFR3</accession>
<evidence type="ECO:0000256" key="5">
    <source>
        <dbReference type="ARBA" id="ARBA00023125"/>
    </source>
</evidence>
<dbReference type="RefSeq" id="XP_012510707.1">
    <property type="nucleotide sequence ID" value="XM_012655253.1"/>
</dbReference>
<protein>
    <submittedName>
        <fullName evidence="9">RAD52 motif containing 1</fullName>
    </submittedName>
</protein>
<dbReference type="InterPro" id="IPR040224">
    <property type="entry name" value="RDM1"/>
</dbReference>
<dbReference type="OrthoDB" id="6287754at2759"/>
<dbReference type="GO" id="GO:0003677">
    <property type="term" value="F:DNA binding"/>
    <property type="evidence" value="ECO:0007669"/>
    <property type="project" value="UniProtKB-KW"/>
</dbReference>
<dbReference type="GO" id="GO:0005730">
    <property type="term" value="C:nucleolus"/>
    <property type="evidence" value="ECO:0007669"/>
    <property type="project" value="UniProtKB-SubCell"/>
</dbReference>
<dbReference type="Proteomes" id="UP000233160">
    <property type="component" value="Unassembled WGS sequence"/>
</dbReference>
<dbReference type="GO" id="GO:0006302">
    <property type="term" value="P:double-strand break repair"/>
    <property type="evidence" value="ECO:0007669"/>
    <property type="project" value="UniProtKB-ARBA"/>
</dbReference>
<evidence type="ECO:0000259" key="8">
    <source>
        <dbReference type="PROSITE" id="PS50102"/>
    </source>
</evidence>
<dbReference type="SUPFAM" id="SSF54928">
    <property type="entry name" value="RNA-binding domain, RBD"/>
    <property type="match status" value="1"/>
</dbReference>
<dbReference type="Pfam" id="PF25517">
    <property type="entry name" value="DSRM_RDM1"/>
    <property type="match status" value="1"/>
</dbReference>
<evidence type="ECO:0000313" key="10">
    <source>
        <dbReference type="Proteomes" id="UP000233160"/>
    </source>
</evidence>
<dbReference type="GeneID" id="105819083"/>
<keyword evidence="6" id="KW-0539">Nucleus</keyword>
<name>A0A2K6FFR3_PROCO</name>
<dbReference type="SUPFAM" id="SSF54768">
    <property type="entry name" value="dsRNA-binding domain-like"/>
    <property type="match status" value="1"/>
</dbReference>
<dbReference type="GO" id="GO:0006310">
    <property type="term" value="P:DNA recombination"/>
    <property type="evidence" value="ECO:0007669"/>
    <property type="project" value="UniProtKB-ARBA"/>
</dbReference>
<evidence type="ECO:0000256" key="1">
    <source>
        <dbReference type="ARBA" id="ARBA00004496"/>
    </source>
</evidence>
<dbReference type="STRING" id="379532.ENSPCOP00000012813"/>
<dbReference type="Ensembl" id="ENSPCOT00000023415.1">
    <property type="protein sequence ID" value="ENSPCOP00000012813.1"/>
    <property type="gene ID" value="ENSPCOG00000017995.1"/>
</dbReference>
<keyword evidence="3" id="KW-0963">Cytoplasm</keyword>
<dbReference type="FunFam" id="3.30.390.80:FF:000002">
    <property type="entry name" value="RAD52 motif containing 1"/>
    <property type="match status" value="1"/>
</dbReference>
<evidence type="ECO:0000256" key="6">
    <source>
        <dbReference type="ARBA" id="ARBA00023242"/>
    </source>
</evidence>
<keyword evidence="5" id="KW-0238">DNA-binding</keyword>
<keyword evidence="4 7" id="KW-0694">RNA-binding</keyword>
<evidence type="ECO:0000256" key="7">
    <source>
        <dbReference type="PROSITE-ProRule" id="PRU00176"/>
    </source>
</evidence>
<comment type="subcellular location">
    <subcellularLocation>
        <location evidence="1">Cytoplasm</location>
    </subcellularLocation>
    <subcellularLocation>
        <location evidence="2">Nucleus</location>
        <location evidence="2">Nucleolus</location>
    </subcellularLocation>
</comment>
<evidence type="ECO:0000313" key="9">
    <source>
        <dbReference type="Ensembl" id="ENSPCOP00000012813.1"/>
    </source>
</evidence>
<keyword evidence="10" id="KW-1185">Reference proteome</keyword>
<gene>
    <name evidence="9" type="primary">RDM1</name>
</gene>
<dbReference type="InterPro" id="IPR034200">
    <property type="entry name" value="RDM1_RRM"/>
</dbReference>